<dbReference type="VEuPathDB" id="TrichDB:TRFO_13535"/>
<dbReference type="OrthoDB" id="245150at2759"/>
<dbReference type="GO" id="GO:0000814">
    <property type="term" value="C:ESCRT II complex"/>
    <property type="evidence" value="ECO:0007669"/>
    <property type="project" value="InterPro"/>
</dbReference>
<dbReference type="PANTHER" id="PTHR13149">
    <property type="entry name" value="VACUOLAR PROTEIN SORTING-ASSOCIATED PROTEIN VPS25"/>
    <property type="match status" value="1"/>
</dbReference>
<reference evidence="4" key="1">
    <citation type="submission" date="2016-10" db="EMBL/GenBank/DDBJ databases">
        <authorList>
            <person name="Benchimol M."/>
            <person name="Almeida L.G."/>
            <person name="Vasconcelos A.T."/>
            <person name="Perreira-Neves A."/>
            <person name="Rosa I.A."/>
            <person name="Tasca T."/>
            <person name="Bogo M.R."/>
            <person name="de Souza W."/>
        </authorList>
    </citation>
    <scope>NUCLEOTIDE SEQUENCE [LARGE SCALE GENOMIC DNA]</scope>
    <source>
        <strain evidence="4">K</strain>
    </source>
</reference>
<organism evidence="4 5">
    <name type="scientific">Tritrichomonas foetus</name>
    <dbReference type="NCBI Taxonomy" id="1144522"/>
    <lineage>
        <taxon>Eukaryota</taxon>
        <taxon>Metamonada</taxon>
        <taxon>Parabasalia</taxon>
        <taxon>Tritrichomonadida</taxon>
        <taxon>Tritrichomonadidae</taxon>
        <taxon>Tritrichomonas</taxon>
    </lineage>
</organism>
<proteinExistence type="inferred from homology"/>
<dbReference type="GO" id="GO:0042803">
    <property type="term" value="F:protein homodimerization activity"/>
    <property type="evidence" value="ECO:0007669"/>
    <property type="project" value="TreeGrafter"/>
</dbReference>
<comment type="caution">
    <text evidence="4">The sequence shown here is derived from an EMBL/GenBank/DDBJ whole genome shotgun (WGS) entry which is preliminary data.</text>
</comment>
<dbReference type="InterPro" id="IPR036390">
    <property type="entry name" value="WH_DNA-bd_sf"/>
</dbReference>
<dbReference type="Gene3D" id="1.10.10.10">
    <property type="entry name" value="Winged helix-like DNA-binding domain superfamily/Winged helix DNA-binding domain"/>
    <property type="match status" value="1"/>
</dbReference>
<keyword evidence="3" id="KW-0653">Protein transport</keyword>
<dbReference type="InterPro" id="IPR036388">
    <property type="entry name" value="WH-like_DNA-bd_sf"/>
</dbReference>
<keyword evidence="5" id="KW-1185">Reference proteome</keyword>
<keyword evidence="2" id="KW-0813">Transport</keyword>
<comment type="similarity">
    <text evidence="1">Belongs to the VPS25 family.</text>
</comment>
<evidence type="ECO:0000313" key="4">
    <source>
        <dbReference type="EMBL" id="OHT16042.1"/>
    </source>
</evidence>
<name>A0A1J4KXY4_9EUKA</name>
<dbReference type="EMBL" id="MLAK01000156">
    <property type="protein sequence ID" value="OHT16042.1"/>
    <property type="molecule type" value="Genomic_DNA"/>
</dbReference>
<gene>
    <name evidence="4" type="primary">vps25</name>
    <name evidence="4" type="ORF">TRFO_13535</name>
</gene>
<dbReference type="GO" id="GO:0005198">
    <property type="term" value="F:structural molecule activity"/>
    <property type="evidence" value="ECO:0007669"/>
    <property type="project" value="TreeGrafter"/>
</dbReference>
<dbReference type="SUPFAM" id="SSF46785">
    <property type="entry name" value="Winged helix' DNA-binding domain"/>
    <property type="match status" value="2"/>
</dbReference>
<dbReference type="Gene3D" id="1.10.10.570">
    <property type="entry name" value="Winged helix' DNA-binding domain. Chain C. Domain 1"/>
    <property type="match status" value="1"/>
</dbReference>
<dbReference type="GO" id="GO:0043328">
    <property type="term" value="P:protein transport to vacuole involved in ubiquitin-dependent protein catabolic process via the multivesicular body sorting pathway"/>
    <property type="evidence" value="ECO:0007669"/>
    <property type="project" value="TreeGrafter"/>
</dbReference>
<accession>A0A1J4KXY4</accession>
<dbReference type="AlphaFoldDB" id="A0A1J4KXY4"/>
<dbReference type="InterPro" id="IPR014041">
    <property type="entry name" value="ESCRT-II_cplx_Vps25-sub_N"/>
</dbReference>
<evidence type="ECO:0000313" key="5">
    <source>
        <dbReference type="Proteomes" id="UP000179807"/>
    </source>
</evidence>
<dbReference type="Pfam" id="PF05871">
    <property type="entry name" value="ESCRT-II"/>
    <property type="match status" value="1"/>
</dbReference>
<dbReference type="GeneID" id="94832018"/>
<dbReference type="PANTHER" id="PTHR13149:SF0">
    <property type="entry name" value="VACUOLAR PROTEIN-SORTING-ASSOCIATED PROTEIN 25"/>
    <property type="match status" value="1"/>
</dbReference>
<dbReference type="Proteomes" id="UP000179807">
    <property type="component" value="Unassembled WGS sequence"/>
</dbReference>
<dbReference type="InterPro" id="IPR008570">
    <property type="entry name" value="ESCRT-II_cplx_Vps25-sub"/>
</dbReference>
<protein>
    <submittedName>
        <fullName evidence="4">Vacuolar protein-sorting-associated protein 25</fullName>
    </submittedName>
</protein>
<dbReference type="RefSeq" id="XP_068369178.1">
    <property type="nucleotide sequence ID" value="XM_068497314.1"/>
</dbReference>
<evidence type="ECO:0000256" key="1">
    <source>
        <dbReference type="ARBA" id="ARBA00009674"/>
    </source>
</evidence>
<evidence type="ECO:0000256" key="3">
    <source>
        <dbReference type="ARBA" id="ARBA00022927"/>
    </source>
</evidence>
<sequence>MSYKFPPIHDFPPFYTFQENSRAALRVQLNAWTDIILHYMKAKKQSELDLDVELKTSLFNNKKIGRQMFRDHAQKILAKMVESQNATYISSGNKNKIKVIWRKPEDWAEIIVKWVNDNNFNNVIFTFYELREGDDTIDQPFHMIDYDVLAAAAKYLDSNKRGRFIQRDFPKDHPSAGKINYEECGLKVN</sequence>
<evidence type="ECO:0000256" key="2">
    <source>
        <dbReference type="ARBA" id="ARBA00022448"/>
    </source>
</evidence>